<keyword evidence="7 12" id="KW-0375">Hydrogen ion transport</keyword>
<keyword evidence="9 12" id="KW-0406">Ion transport</keyword>
<evidence type="ECO:0000256" key="4">
    <source>
        <dbReference type="ARBA" id="ARBA00022448"/>
    </source>
</evidence>
<name>A0A126TGK5_9CUCU</name>
<evidence type="ECO:0000256" key="6">
    <source>
        <dbReference type="ARBA" id="ARBA00022692"/>
    </source>
</evidence>
<dbReference type="InterPro" id="IPR001421">
    <property type="entry name" value="ATP8_metazoa"/>
</dbReference>
<keyword evidence="6 12" id="KW-0812">Transmembrane</keyword>
<evidence type="ECO:0000256" key="3">
    <source>
        <dbReference type="ARBA" id="ARBA00011291"/>
    </source>
</evidence>
<keyword evidence="4 12" id="KW-0813">Transport</keyword>
<keyword evidence="8 13" id="KW-1133">Transmembrane helix</keyword>
<dbReference type="Pfam" id="PF00895">
    <property type="entry name" value="ATP-synt_8"/>
    <property type="match status" value="1"/>
</dbReference>
<keyword evidence="11 13" id="KW-0472">Membrane</keyword>
<accession>A0A126TGK5</accession>
<comment type="similarity">
    <text evidence="2 12">Belongs to the ATPase protein 8 family.</text>
</comment>
<organism evidence="14">
    <name type="scientific">Nitidulidae sp. BMNH 1274727</name>
    <dbReference type="NCBI Taxonomy" id="1796524"/>
    <lineage>
        <taxon>Eukaryota</taxon>
        <taxon>Metazoa</taxon>
        <taxon>Ecdysozoa</taxon>
        <taxon>Arthropoda</taxon>
        <taxon>Hexapoda</taxon>
        <taxon>Insecta</taxon>
        <taxon>Pterygota</taxon>
        <taxon>Neoptera</taxon>
        <taxon>Endopterygota</taxon>
        <taxon>Coleoptera</taxon>
        <taxon>Polyphaga</taxon>
        <taxon>Cucujiformia</taxon>
        <taxon>Nitidulidae</taxon>
    </lineage>
</organism>
<keyword evidence="5 12" id="KW-0138">CF(0)</keyword>
<evidence type="ECO:0000256" key="7">
    <source>
        <dbReference type="ARBA" id="ARBA00022781"/>
    </source>
</evidence>
<evidence type="ECO:0000256" key="10">
    <source>
        <dbReference type="ARBA" id="ARBA00023128"/>
    </source>
</evidence>
<sequence length="51" mass="6441">MPQMAPLNWLILFFYFLTIFMIFNAVNYFSFLYKIKKTNFKIKKTSYNWKW</sequence>
<reference evidence="14" key="1">
    <citation type="submission" date="2015-09" db="EMBL/GenBank/DDBJ databases">
        <title>Capturing the unknown biodiversity of arthropods in tropical forests using metagenomics.</title>
        <authorList>
            <person name="Andujar C."/>
            <person name="Creedy T.J."/>
            <person name="Garner B."/>
            <person name="Canty R."/>
            <person name="Warner H.B."/>
            <person name="Lipecki J."/>
            <person name="Crampton-Platt A."/>
            <person name="Gabrielli M."/>
            <person name="Croydon-Veleslavov I.A."/>
            <person name="Lim J.L."/>
            <person name="Linard B."/>
            <person name="Vogler A."/>
        </authorList>
    </citation>
    <scope>NUCLEOTIDE SEQUENCE</scope>
</reference>
<dbReference type="EMBL" id="KT696260">
    <property type="protein sequence ID" value="AML26679.1"/>
    <property type="molecule type" value="Genomic_DNA"/>
</dbReference>
<evidence type="ECO:0000256" key="8">
    <source>
        <dbReference type="ARBA" id="ARBA00022989"/>
    </source>
</evidence>
<comment type="subunit">
    <text evidence="3">F-type ATPases have 2 components, CF(1) - the catalytic core - and CF(0) - the membrane proton channel.</text>
</comment>
<evidence type="ECO:0000256" key="9">
    <source>
        <dbReference type="ARBA" id="ARBA00023065"/>
    </source>
</evidence>
<protein>
    <recommendedName>
        <fullName evidence="12">ATP synthase complex subunit 8</fullName>
    </recommendedName>
</protein>
<dbReference type="GO" id="GO:0031966">
    <property type="term" value="C:mitochondrial membrane"/>
    <property type="evidence" value="ECO:0007669"/>
    <property type="project" value="UniProtKB-SubCell"/>
</dbReference>
<evidence type="ECO:0000256" key="13">
    <source>
        <dbReference type="SAM" id="Phobius"/>
    </source>
</evidence>
<keyword evidence="10 12" id="KW-0496">Mitochondrion</keyword>
<evidence type="ECO:0000256" key="11">
    <source>
        <dbReference type="ARBA" id="ARBA00023136"/>
    </source>
</evidence>
<dbReference type="GO" id="GO:0015078">
    <property type="term" value="F:proton transmembrane transporter activity"/>
    <property type="evidence" value="ECO:0007669"/>
    <property type="project" value="InterPro"/>
</dbReference>
<dbReference type="GO" id="GO:0015986">
    <property type="term" value="P:proton motive force-driven ATP synthesis"/>
    <property type="evidence" value="ECO:0007669"/>
    <property type="project" value="InterPro"/>
</dbReference>
<evidence type="ECO:0000256" key="12">
    <source>
        <dbReference type="RuleBase" id="RU003661"/>
    </source>
</evidence>
<comment type="subcellular location">
    <subcellularLocation>
        <location evidence="1 12">Mitochondrion membrane</location>
        <topology evidence="1 12">Single-pass membrane protein</topology>
    </subcellularLocation>
</comment>
<gene>
    <name evidence="14" type="primary">ATP8</name>
</gene>
<evidence type="ECO:0000256" key="1">
    <source>
        <dbReference type="ARBA" id="ARBA00004304"/>
    </source>
</evidence>
<evidence type="ECO:0000313" key="14">
    <source>
        <dbReference type="EMBL" id="AML26679.1"/>
    </source>
</evidence>
<feature type="transmembrane region" description="Helical" evidence="13">
    <location>
        <begin position="12"/>
        <end position="33"/>
    </location>
</feature>
<dbReference type="AlphaFoldDB" id="A0A126TGK5"/>
<evidence type="ECO:0000256" key="2">
    <source>
        <dbReference type="ARBA" id="ARBA00008892"/>
    </source>
</evidence>
<geneLocation type="mitochondrion" evidence="14"/>
<dbReference type="GO" id="GO:0045259">
    <property type="term" value="C:proton-transporting ATP synthase complex"/>
    <property type="evidence" value="ECO:0007669"/>
    <property type="project" value="UniProtKB-KW"/>
</dbReference>
<evidence type="ECO:0000256" key="5">
    <source>
        <dbReference type="ARBA" id="ARBA00022547"/>
    </source>
</evidence>
<proteinExistence type="inferred from homology"/>